<dbReference type="InterPro" id="IPR050447">
    <property type="entry name" value="Erg6_SMT_methyltransf"/>
</dbReference>
<evidence type="ECO:0000313" key="3">
    <source>
        <dbReference type="EMBL" id="MBB3065222.1"/>
    </source>
</evidence>
<dbReference type="SUPFAM" id="SSF53335">
    <property type="entry name" value="S-adenosyl-L-methionine-dependent methyltransferases"/>
    <property type="match status" value="1"/>
</dbReference>
<gene>
    <name evidence="3" type="ORF">FHR98_001501</name>
</gene>
<dbReference type="RefSeq" id="WP_183416016.1">
    <property type="nucleotide sequence ID" value="NZ_JACHXA010000003.1"/>
</dbReference>
<dbReference type="Gene3D" id="3.40.50.150">
    <property type="entry name" value="Vaccinia Virus protein VP39"/>
    <property type="match status" value="1"/>
</dbReference>
<sequence length="278" mass="29531">MPESSSSDVAAHYSHGDLEEGFRRALAELGFDGQSPSPVDLAPVDEFHIGGLDATLKLADRLNILAGQRWLDVGAGVGGPARAIAQQKSCHITGIDLVGDFVKVAETLNRVTKLTDAVEMHCGSALDMPFQADSFDGGYMLHVGMNIADKAALFREVARVLKPGAAFGVYDVMRVGTADISYPVPWASHARISFLAKPEEYRLALEAAGLNVVAEHERTAEALAFFQRMAEESKGKLPRSLGAHVVMGKTAPEKIGNLRAGLSGGAIAPVEIITRKAA</sequence>
<evidence type="ECO:0000313" key="4">
    <source>
        <dbReference type="Proteomes" id="UP000581135"/>
    </source>
</evidence>
<dbReference type="InterPro" id="IPR029063">
    <property type="entry name" value="SAM-dependent_MTases_sf"/>
</dbReference>
<dbReference type="Pfam" id="PF08241">
    <property type="entry name" value="Methyltransf_11"/>
    <property type="match status" value="1"/>
</dbReference>
<evidence type="ECO:0000256" key="1">
    <source>
        <dbReference type="ARBA" id="ARBA00022679"/>
    </source>
</evidence>
<keyword evidence="3" id="KW-0489">Methyltransferase</keyword>
<keyword evidence="4" id="KW-1185">Reference proteome</keyword>
<feature type="domain" description="Methyltransferase type 11" evidence="2">
    <location>
        <begin position="71"/>
        <end position="167"/>
    </location>
</feature>
<dbReference type="Proteomes" id="UP000581135">
    <property type="component" value="Unassembled WGS sequence"/>
</dbReference>
<dbReference type="PANTHER" id="PTHR44068">
    <property type="entry name" value="ZGC:194242"/>
    <property type="match status" value="1"/>
</dbReference>
<accession>A0A839SRW6</accession>
<name>A0A839SRW6_9PROT</name>
<protein>
    <submittedName>
        <fullName evidence="3">Ubiquinone/menaquinone biosynthesis C-methylase UbiE</fullName>
    </submittedName>
</protein>
<dbReference type="EMBL" id="JACHXA010000003">
    <property type="protein sequence ID" value="MBB3065222.1"/>
    <property type="molecule type" value="Genomic_DNA"/>
</dbReference>
<keyword evidence="3" id="KW-0830">Ubiquinone</keyword>
<reference evidence="3 4" key="1">
    <citation type="submission" date="2020-08" db="EMBL/GenBank/DDBJ databases">
        <title>Genomic Encyclopedia of Type Strains, Phase III (KMG-III): the genomes of soil and plant-associated and newly described type strains.</title>
        <authorList>
            <person name="Whitman W."/>
        </authorList>
    </citation>
    <scope>NUCLEOTIDE SEQUENCE [LARGE SCALE GENOMIC DNA]</scope>
    <source>
        <strain evidence="3 4">CECT 8803</strain>
    </source>
</reference>
<dbReference type="AlphaFoldDB" id="A0A839SRW6"/>
<evidence type="ECO:0000259" key="2">
    <source>
        <dbReference type="Pfam" id="PF08241"/>
    </source>
</evidence>
<dbReference type="PANTHER" id="PTHR44068:SF11">
    <property type="entry name" value="GERANYL DIPHOSPHATE 2-C-METHYLTRANSFERASE"/>
    <property type="match status" value="1"/>
</dbReference>
<proteinExistence type="predicted"/>
<organism evidence="3 4">
    <name type="scientific">Limibacillus halophilus</name>
    <dbReference type="NCBI Taxonomy" id="1579333"/>
    <lineage>
        <taxon>Bacteria</taxon>
        <taxon>Pseudomonadati</taxon>
        <taxon>Pseudomonadota</taxon>
        <taxon>Alphaproteobacteria</taxon>
        <taxon>Rhodospirillales</taxon>
        <taxon>Rhodovibrionaceae</taxon>
        <taxon>Limibacillus</taxon>
    </lineage>
</organism>
<dbReference type="GO" id="GO:0032259">
    <property type="term" value="P:methylation"/>
    <property type="evidence" value="ECO:0007669"/>
    <property type="project" value="UniProtKB-KW"/>
</dbReference>
<keyword evidence="1" id="KW-0808">Transferase</keyword>
<dbReference type="InterPro" id="IPR013216">
    <property type="entry name" value="Methyltransf_11"/>
</dbReference>
<dbReference type="GO" id="GO:0008757">
    <property type="term" value="F:S-adenosylmethionine-dependent methyltransferase activity"/>
    <property type="evidence" value="ECO:0007669"/>
    <property type="project" value="InterPro"/>
</dbReference>
<comment type="caution">
    <text evidence="3">The sequence shown here is derived from an EMBL/GenBank/DDBJ whole genome shotgun (WGS) entry which is preliminary data.</text>
</comment>
<dbReference type="CDD" id="cd02440">
    <property type="entry name" value="AdoMet_MTases"/>
    <property type="match status" value="1"/>
</dbReference>